<evidence type="ECO:0000256" key="3">
    <source>
        <dbReference type="ARBA" id="ARBA00007222"/>
    </source>
</evidence>
<evidence type="ECO:0000313" key="14">
    <source>
        <dbReference type="Proteomes" id="UP000218418"/>
    </source>
</evidence>
<dbReference type="GO" id="GO:0004169">
    <property type="term" value="F:dolichyl-phosphate-mannose-protein mannosyltransferase activity"/>
    <property type="evidence" value="ECO:0007669"/>
    <property type="project" value="UniProtKB-UniRule"/>
</dbReference>
<evidence type="ECO:0000256" key="4">
    <source>
        <dbReference type="ARBA" id="ARBA00022676"/>
    </source>
</evidence>
<comment type="pathway">
    <text evidence="2 10">Protein modification; protein glycosylation.</text>
</comment>
<keyword evidence="5 10" id="KW-0808">Transferase</keyword>
<dbReference type="OrthoDB" id="9776737at2"/>
<dbReference type="InterPro" id="IPR003342">
    <property type="entry name" value="ArnT-like_N"/>
</dbReference>
<feature type="transmembrane region" description="Helical" evidence="10">
    <location>
        <begin position="270"/>
        <end position="290"/>
    </location>
</feature>
<accession>A0A1Z4LKE0</accession>
<dbReference type="GO" id="GO:0012505">
    <property type="term" value="C:endomembrane system"/>
    <property type="evidence" value="ECO:0007669"/>
    <property type="project" value="UniProtKB-SubCell"/>
</dbReference>
<evidence type="ECO:0000256" key="10">
    <source>
        <dbReference type="RuleBase" id="RU367007"/>
    </source>
</evidence>
<reference evidence="13 14" key="1">
    <citation type="submission" date="2017-06" db="EMBL/GenBank/DDBJ databases">
        <title>Genome sequencing of cyanobaciteial culture collection at National Institute for Environmental Studies (NIES).</title>
        <authorList>
            <person name="Hirose Y."/>
            <person name="Shimura Y."/>
            <person name="Fujisawa T."/>
            <person name="Nakamura Y."/>
            <person name="Kawachi M."/>
        </authorList>
    </citation>
    <scope>NUCLEOTIDE SEQUENCE [LARGE SCALE GENOMIC DNA]</scope>
    <source>
        <strain evidence="13 14">NIES-267</strain>
    </source>
</reference>
<dbReference type="Pfam" id="PF16192">
    <property type="entry name" value="PMT_4TMC"/>
    <property type="match status" value="1"/>
</dbReference>
<dbReference type="GO" id="GO:0005886">
    <property type="term" value="C:plasma membrane"/>
    <property type="evidence" value="ECO:0007669"/>
    <property type="project" value="UniProtKB-SubCell"/>
</dbReference>
<feature type="domain" description="Protein O-mannosyl-transferase C-terminal four TM" evidence="12">
    <location>
        <begin position="300"/>
        <end position="515"/>
    </location>
</feature>
<comment type="similarity">
    <text evidence="3 10">Belongs to the glycosyltransferase 39 family.</text>
</comment>
<evidence type="ECO:0000256" key="7">
    <source>
        <dbReference type="ARBA" id="ARBA00022989"/>
    </source>
</evidence>
<dbReference type="PANTHER" id="PTHR10050">
    <property type="entry name" value="DOLICHYL-PHOSPHATE-MANNOSE--PROTEIN MANNOSYLTRANSFERASE"/>
    <property type="match status" value="1"/>
</dbReference>
<name>A0A1Z4LKE0_9CYAN</name>
<proteinExistence type="inferred from homology"/>
<dbReference type="Proteomes" id="UP000218418">
    <property type="component" value="Chromosome"/>
</dbReference>
<evidence type="ECO:0000259" key="11">
    <source>
        <dbReference type="Pfam" id="PF02366"/>
    </source>
</evidence>
<dbReference type="InterPro" id="IPR032421">
    <property type="entry name" value="PMT_4TMC"/>
</dbReference>
<comment type="subcellular location">
    <subcellularLocation>
        <location evidence="10">Cell membrane</location>
    </subcellularLocation>
    <subcellularLocation>
        <location evidence="1">Endomembrane system</location>
        <topology evidence="1">Multi-pass membrane protein</topology>
    </subcellularLocation>
</comment>
<protein>
    <recommendedName>
        <fullName evidence="9 10">Polyprenol-phosphate-mannose--protein mannosyltransferase</fullName>
        <ecNumber evidence="10">2.4.1.-</ecNumber>
    </recommendedName>
</protein>
<feature type="transmembrane region" description="Helical" evidence="10">
    <location>
        <begin position="147"/>
        <end position="167"/>
    </location>
</feature>
<dbReference type="EC" id="2.4.1.-" evidence="10"/>
<feature type="transmembrane region" description="Helical" evidence="10">
    <location>
        <begin position="476"/>
        <end position="499"/>
    </location>
</feature>
<comment type="function">
    <text evidence="10">Protein O-mannosyltransferase that catalyzes the transfer of a single mannose residue from a polyprenol phospho-mannosyl lipidic donor to the hydroxyl group of selected serine and threonine residues in acceptor proteins.</text>
</comment>
<dbReference type="InterPro" id="IPR027005">
    <property type="entry name" value="PMT-like"/>
</dbReference>
<gene>
    <name evidence="13" type="ORF">NIES267_11800</name>
</gene>
<organism evidence="13 14">
    <name type="scientific">Calothrix parasitica NIES-267</name>
    <dbReference type="NCBI Taxonomy" id="1973488"/>
    <lineage>
        <taxon>Bacteria</taxon>
        <taxon>Bacillati</taxon>
        <taxon>Cyanobacteriota</taxon>
        <taxon>Cyanophyceae</taxon>
        <taxon>Nostocales</taxon>
        <taxon>Calotrichaceae</taxon>
        <taxon>Calothrix</taxon>
    </lineage>
</organism>
<evidence type="ECO:0000256" key="1">
    <source>
        <dbReference type="ARBA" id="ARBA00004127"/>
    </source>
</evidence>
<dbReference type="PANTHER" id="PTHR10050:SF46">
    <property type="entry name" value="PROTEIN O-MANNOSYL-TRANSFERASE 2"/>
    <property type="match status" value="1"/>
</dbReference>
<evidence type="ECO:0000256" key="5">
    <source>
        <dbReference type="ARBA" id="ARBA00022679"/>
    </source>
</evidence>
<feature type="transmembrane region" description="Helical" evidence="10">
    <location>
        <begin position="378"/>
        <end position="400"/>
    </location>
</feature>
<feature type="domain" description="ArnT-like N-terminal" evidence="11">
    <location>
        <begin position="17"/>
        <end position="215"/>
    </location>
</feature>
<feature type="transmembrane region" description="Helical" evidence="10">
    <location>
        <begin position="421"/>
        <end position="439"/>
    </location>
</feature>
<dbReference type="UniPathway" id="UPA00378"/>
<evidence type="ECO:0000256" key="9">
    <source>
        <dbReference type="ARBA" id="ARBA00093617"/>
    </source>
</evidence>
<evidence type="ECO:0000256" key="2">
    <source>
        <dbReference type="ARBA" id="ARBA00004922"/>
    </source>
</evidence>
<evidence type="ECO:0000256" key="6">
    <source>
        <dbReference type="ARBA" id="ARBA00022692"/>
    </source>
</evidence>
<feature type="transmembrane region" description="Helical" evidence="10">
    <location>
        <begin position="445"/>
        <end position="464"/>
    </location>
</feature>
<evidence type="ECO:0000313" key="13">
    <source>
        <dbReference type="EMBL" id="BAY81703.1"/>
    </source>
</evidence>
<sequence>MTQKKAFSWFKIGMVGVFLLSIALRFWGLGRFNTLVFDEVYYAKFAQNYLSQTSFFDGHPPLGKYIIAIGMWLSSYFPFWQDTVNILTGVARSPWSYRWINALFGAFIPLIVAGIAYQLSYRRSFAFLAGLFTACDGIFLVESRYALINQYIVIFGLLGQWLLLLALKNTKKQRRSYLILSGISFGAAIATKWNGLFFLIGIYFSWMLAWLKQNFATNNAVASPRNILENSSNYVSIQELRQSTATLAVPQKTIAKPSLLPLQKLGQLKIFTAAFYLGIIPVITYSLTWIPHLLQNPKYGFIEVHQQILSFHGRLGGNTSNVHPYCAAWYKWPLLSRPIAYFYQTASNTNETVPITGPSVASNTGKVIYDVHAMGNPFLWWFSFTAILLLLIAVLLRQIIIPLVQQKRLSFNSSFSIDTGISLYLVINYAANLLPWVGVNRCVFIYHYMTAVIFAFMALAWLIDKCFRSSHIELRSFGFAVTFLILFGFIFWMPIYLGLPLSADAYKLRMWFSSWI</sequence>
<evidence type="ECO:0000256" key="8">
    <source>
        <dbReference type="ARBA" id="ARBA00023136"/>
    </source>
</evidence>
<keyword evidence="10" id="KW-1003">Cell membrane</keyword>
<feature type="transmembrane region" description="Helical" evidence="10">
    <location>
        <begin position="6"/>
        <end position="27"/>
    </location>
</feature>
<keyword evidence="6 10" id="KW-0812">Transmembrane</keyword>
<dbReference type="Pfam" id="PF02366">
    <property type="entry name" value="PMT"/>
    <property type="match status" value="1"/>
</dbReference>
<keyword evidence="14" id="KW-1185">Reference proteome</keyword>
<feature type="transmembrane region" description="Helical" evidence="10">
    <location>
        <begin position="99"/>
        <end position="117"/>
    </location>
</feature>
<feature type="transmembrane region" description="Helical" evidence="10">
    <location>
        <begin position="124"/>
        <end position="141"/>
    </location>
</feature>
<keyword evidence="4 10" id="KW-0328">Glycosyltransferase</keyword>
<dbReference type="EMBL" id="AP018227">
    <property type="protein sequence ID" value="BAY81703.1"/>
    <property type="molecule type" value="Genomic_DNA"/>
</dbReference>
<evidence type="ECO:0000259" key="12">
    <source>
        <dbReference type="Pfam" id="PF16192"/>
    </source>
</evidence>
<dbReference type="AlphaFoldDB" id="A0A1Z4LKE0"/>
<keyword evidence="8 10" id="KW-0472">Membrane</keyword>
<keyword evidence="7 10" id="KW-1133">Transmembrane helix</keyword>